<dbReference type="AlphaFoldDB" id="A0A1H7T688"/>
<organism evidence="2 3">
    <name type="scientific">Aquimarina amphilecti</name>
    <dbReference type="NCBI Taxonomy" id="1038014"/>
    <lineage>
        <taxon>Bacteria</taxon>
        <taxon>Pseudomonadati</taxon>
        <taxon>Bacteroidota</taxon>
        <taxon>Flavobacteriia</taxon>
        <taxon>Flavobacteriales</taxon>
        <taxon>Flavobacteriaceae</taxon>
        <taxon>Aquimarina</taxon>
    </lineage>
</organism>
<keyword evidence="3" id="KW-1185">Reference proteome</keyword>
<sequence>MLRKKNEKKDKKKDDLQEKKTSPMVKPQHNLTKNHFSIIFLIKIFIKKLNS</sequence>
<protein>
    <submittedName>
        <fullName evidence="2">Uncharacterized protein</fullName>
    </submittedName>
</protein>
<evidence type="ECO:0000256" key="1">
    <source>
        <dbReference type="SAM" id="MobiDB-lite"/>
    </source>
</evidence>
<evidence type="ECO:0000313" key="2">
    <source>
        <dbReference type="EMBL" id="SEL80371.1"/>
    </source>
</evidence>
<feature type="region of interest" description="Disordered" evidence="1">
    <location>
        <begin position="1"/>
        <end position="29"/>
    </location>
</feature>
<reference evidence="2 3" key="1">
    <citation type="submission" date="2016-10" db="EMBL/GenBank/DDBJ databases">
        <authorList>
            <person name="de Groot N.N."/>
        </authorList>
    </citation>
    <scope>NUCLEOTIDE SEQUENCE [LARGE SCALE GENOMIC DNA]</scope>
    <source>
        <strain evidence="2 3">DSM 25232</strain>
    </source>
</reference>
<accession>A0A1H7T688</accession>
<feature type="compositionally biased region" description="Basic and acidic residues" evidence="1">
    <location>
        <begin position="7"/>
        <end position="21"/>
    </location>
</feature>
<evidence type="ECO:0000313" key="3">
    <source>
        <dbReference type="Proteomes" id="UP000198521"/>
    </source>
</evidence>
<name>A0A1H7T688_AQUAM</name>
<dbReference type="EMBL" id="FOAB01000006">
    <property type="protein sequence ID" value="SEL80371.1"/>
    <property type="molecule type" value="Genomic_DNA"/>
</dbReference>
<proteinExistence type="predicted"/>
<dbReference type="Proteomes" id="UP000198521">
    <property type="component" value="Unassembled WGS sequence"/>
</dbReference>
<gene>
    <name evidence="2" type="ORF">SAMN04487910_3304</name>
</gene>